<evidence type="ECO:0000313" key="1">
    <source>
        <dbReference type="Proteomes" id="UP000095282"/>
    </source>
</evidence>
<reference evidence="2" key="1">
    <citation type="submission" date="2016-11" db="UniProtKB">
        <authorList>
            <consortium name="WormBaseParasite"/>
        </authorList>
    </citation>
    <scope>IDENTIFICATION</scope>
</reference>
<accession>A0A1I7UBY0</accession>
<dbReference type="WBParaSite" id="Csp11.Scaffold629.g7781.t1">
    <property type="protein sequence ID" value="Csp11.Scaffold629.g7781.t1"/>
    <property type="gene ID" value="Csp11.Scaffold629.g7781"/>
</dbReference>
<evidence type="ECO:0000313" key="2">
    <source>
        <dbReference type="WBParaSite" id="Csp11.Scaffold629.g7781.t1"/>
    </source>
</evidence>
<keyword evidence="1" id="KW-1185">Reference proteome</keyword>
<sequence length="74" mass="8434">MIKNSLNTITDENITEPRTSLLHYVFVLCTFDNQSQSRGLSGQSPRYQKIKRFKEQMYSSVGPNIASITITTYA</sequence>
<organism evidence="1 2">
    <name type="scientific">Caenorhabditis tropicalis</name>
    <dbReference type="NCBI Taxonomy" id="1561998"/>
    <lineage>
        <taxon>Eukaryota</taxon>
        <taxon>Metazoa</taxon>
        <taxon>Ecdysozoa</taxon>
        <taxon>Nematoda</taxon>
        <taxon>Chromadorea</taxon>
        <taxon>Rhabditida</taxon>
        <taxon>Rhabditina</taxon>
        <taxon>Rhabditomorpha</taxon>
        <taxon>Rhabditoidea</taxon>
        <taxon>Rhabditidae</taxon>
        <taxon>Peloderinae</taxon>
        <taxon>Caenorhabditis</taxon>
    </lineage>
</organism>
<proteinExistence type="predicted"/>
<dbReference type="AlphaFoldDB" id="A0A1I7UBY0"/>
<name>A0A1I7UBY0_9PELO</name>
<dbReference type="Proteomes" id="UP000095282">
    <property type="component" value="Unplaced"/>
</dbReference>
<protein>
    <submittedName>
        <fullName evidence="2">Uncharacterized protein</fullName>
    </submittedName>
</protein>